<feature type="transmembrane region" description="Helical" evidence="6">
    <location>
        <begin position="294"/>
        <end position="311"/>
    </location>
</feature>
<dbReference type="EMBL" id="CAJPWZ010001968">
    <property type="protein sequence ID" value="CAG2227604.1"/>
    <property type="molecule type" value="Genomic_DNA"/>
</dbReference>
<dbReference type="PROSITE" id="PS51384">
    <property type="entry name" value="FAD_FR"/>
    <property type="match status" value="1"/>
</dbReference>
<evidence type="ECO:0000256" key="2">
    <source>
        <dbReference type="ARBA" id="ARBA00022827"/>
    </source>
</evidence>
<keyword evidence="1" id="KW-0285">Flavoprotein</keyword>
<keyword evidence="6" id="KW-1133">Transmembrane helix</keyword>
<dbReference type="InterPro" id="IPR017938">
    <property type="entry name" value="Riboflavin_synthase-like_b-brl"/>
</dbReference>
<dbReference type="AlphaFoldDB" id="A0A8S3T1Y5"/>
<dbReference type="PANTHER" id="PTHR11972">
    <property type="entry name" value="NADPH OXIDASE"/>
    <property type="match status" value="1"/>
</dbReference>
<feature type="domain" description="EF-hand" evidence="7">
    <location>
        <begin position="149"/>
        <end position="184"/>
    </location>
</feature>
<evidence type="ECO:0000313" key="10">
    <source>
        <dbReference type="Proteomes" id="UP000683360"/>
    </source>
</evidence>
<name>A0A8S3T1Y5_MYTED</name>
<feature type="domain" description="FAD-binding FR-type" evidence="8">
    <location>
        <begin position="353"/>
        <end position="466"/>
    </location>
</feature>
<dbReference type="EC" id="1.6.3.-" evidence="9"/>
<dbReference type="CDD" id="cd06186">
    <property type="entry name" value="NOX_Duox_like_FAD_NADP"/>
    <property type="match status" value="1"/>
</dbReference>
<dbReference type="Gene3D" id="1.10.238.10">
    <property type="entry name" value="EF-hand"/>
    <property type="match status" value="1"/>
</dbReference>
<feature type="domain" description="EF-hand" evidence="7">
    <location>
        <begin position="105"/>
        <end position="140"/>
    </location>
</feature>
<evidence type="ECO:0000256" key="3">
    <source>
        <dbReference type="ARBA" id="ARBA00022837"/>
    </source>
</evidence>
<evidence type="ECO:0000259" key="7">
    <source>
        <dbReference type="PROSITE" id="PS50222"/>
    </source>
</evidence>
<dbReference type="Pfam" id="PF08022">
    <property type="entry name" value="FAD_binding_8"/>
    <property type="match status" value="1"/>
</dbReference>
<dbReference type="InterPro" id="IPR013112">
    <property type="entry name" value="FAD-bd_8"/>
</dbReference>
<keyword evidence="4" id="KW-0521">NADP</keyword>
<dbReference type="PANTHER" id="PTHR11972:SF58">
    <property type="entry name" value="NADPH OXIDASE 5"/>
    <property type="match status" value="1"/>
</dbReference>
<dbReference type="InterPro" id="IPR039261">
    <property type="entry name" value="FNR_nucleotide-bd"/>
</dbReference>
<dbReference type="SMART" id="SM00054">
    <property type="entry name" value="EFh"/>
    <property type="match status" value="3"/>
</dbReference>
<feature type="domain" description="EF-hand" evidence="7">
    <location>
        <begin position="75"/>
        <end position="104"/>
    </location>
</feature>
<dbReference type="InterPro" id="IPR018247">
    <property type="entry name" value="EF_Hand_1_Ca_BS"/>
</dbReference>
<dbReference type="InterPro" id="IPR011992">
    <property type="entry name" value="EF-hand-dom_pair"/>
</dbReference>
<evidence type="ECO:0000256" key="4">
    <source>
        <dbReference type="ARBA" id="ARBA00022857"/>
    </source>
</evidence>
<dbReference type="Pfam" id="PF13202">
    <property type="entry name" value="EF-hand_5"/>
    <property type="match status" value="1"/>
</dbReference>
<keyword evidence="10" id="KW-1185">Reference proteome</keyword>
<keyword evidence="5 9" id="KW-0560">Oxidoreductase</keyword>
<organism evidence="9 10">
    <name type="scientific">Mytilus edulis</name>
    <name type="common">Blue mussel</name>
    <dbReference type="NCBI Taxonomy" id="6550"/>
    <lineage>
        <taxon>Eukaryota</taxon>
        <taxon>Metazoa</taxon>
        <taxon>Spiralia</taxon>
        <taxon>Lophotrochozoa</taxon>
        <taxon>Mollusca</taxon>
        <taxon>Bivalvia</taxon>
        <taxon>Autobranchia</taxon>
        <taxon>Pteriomorphia</taxon>
        <taxon>Mytilida</taxon>
        <taxon>Mytiloidea</taxon>
        <taxon>Mytilidae</taxon>
        <taxon>Mytilinae</taxon>
        <taxon>Mytilus</taxon>
    </lineage>
</organism>
<dbReference type="InterPro" id="IPR017927">
    <property type="entry name" value="FAD-bd_FR_type"/>
</dbReference>
<dbReference type="GO" id="GO:0006952">
    <property type="term" value="P:defense response"/>
    <property type="evidence" value="ECO:0007669"/>
    <property type="project" value="TreeGrafter"/>
</dbReference>
<dbReference type="GO" id="GO:0005509">
    <property type="term" value="F:calcium ion binding"/>
    <property type="evidence" value="ECO:0007669"/>
    <property type="project" value="InterPro"/>
</dbReference>
<dbReference type="PROSITE" id="PS50222">
    <property type="entry name" value="EF_HAND_2"/>
    <property type="match status" value="3"/>
</dbReference>
<keyword evidence="6" id="KW-0812">Transmembrane</keyword>
<evidence type="ECO:0000256" key="5">
    <source>
        <dbReference type="ARBA" id="ARBA00023002"/>
    </source>
</evidence>
<feature type="transmembrane region" description="Helical" evidence="6">
    <location>
        <begin position="223"/>
        <end position="243"/>
    </location>
</feature>
<dbReference type="Pfam" id="PF08030">
    <property type="entry name" value="NAD_binding_6"/>
    <property type="match status" value="1"/>
</dbReference>
<dbReference type="OrthoDB" id="167398at2759"/>
<feature type="transmembrane region" description="Helical" evidence="6">
    <location>
        <begin position="349"/>
        <end position="369"/>
    </location>
</feature>
<gene>
    <name evidence="9" type="ORF">MEDL_40666</name>
</gene>
<dbReference type="Gene3D" id="3.40.50.80">
    <property type="entry name" value="Nucleotide-binding domain of ferredoxin-NADP reductase (FNR) module"/>
    <property type="match status" value="1"/>
</dbReference>
<dbReference type="Proteomes" id="UP000683360">
    <property type="component" value="Unassembled WGS sequence"/>
</dbReference>
<dbReference type="SUPFAM" id="SSF52343">
    <property type="entry name" value="Ferredoxin reductase-like, C-terminal NADP-linked domain"/>
    <property type="match status" value="1"/>
</dbReference>
<dbReference type="InterPro" id="IPR002048">
    <property type="entry name" value="EF_hand_dom"/>
</dbReference>
<evidence type="ECO:0000313" key="9">
    <source>
        <dbReference type="EMBL" id="CAG2227604.1"/>
    </source>
</evidence>
<dbReference type="InterPro" id="IPR050369">
    <property type="entry name" value="RBOH/FRE"/>
</dbReference>
<dbReference type="CDD" id="cd00051">
    <property type="entry name" value="EFh"/>
    <property type="match status" value="2"/>
</dbReference>
<dbReference type="Pfam" id="PF13499">
    <property type="entry name" value="EF-hand_7"/>
    <property type="match status" value="1"/>
</dbReference>
<dbReference type="SUPFAM" id="SSF63380">
    <property type="entry name" value="Riboflavin synthase domain-like"/>
    <property type="match status" value="1"/>
</dbReference>
<evidence type="ECO:0000256" key="6">
    <source>
        <dbReference type="SAM" id="Phobius"/>
    </source>
</evidence>
<dbReference type="PROSITE" id="PS00018">
    <property type="entry name" value="EF_HAND_1"/>
    <property type="match status" value="3"/>
</dbReference>
<dbReference type="InterPro" id="IPR013121">
    <property type="entry name" value="Fe_red_NAD-bd_6"/>
</dbReference>
<protein>
    <submittedName>
        <fullName evidence="9">NOX5</fullName>
        <ecNumber evidence="9">1.6.3.-</ecNumber>
    </submittedName>
</protein>
<dbReference type="SUPFAM" id="SSF47473">
    <property type="entry name" value="EF-hand"/>
    <property type="match status" value="1"/>
</dbReference>
<dbReference type="GO" id="GO:0016175">
    <property type="term" value="F:superoxide-generating NAD(P)H oxidase activity"/>
    <property type="evidence" value="ECO:0007669"/>
    <property type="project" value="TreeGrafter"/>
</dbReference>
<proteinExistence type="predicted"/>
<evidence type="ECO:0000259" key="8">
    <source>
        <dbReference type="PROSITE" id="PS51384"/>
    </source>
</evidence>
<sequence>MKEIPKLCVQYFISKMKTVNYKPIDEDNDDSSDESEDERWVKLVNKEFQKFAENGRLCTENFKKALRLKKSFFGERFFALFDTDGSGDIECEELINGLRMLKNGTPTQKLKFLFDVFDADGSGTVDKYEMRMVLKSCTEESSLTLCNEDIDELTSVLFEDADVDNSGEITFDEFQSSLEKHPGLIDDMTLSATHWFDIRKSNTCSQGARYCSKVYWEHNTSKIVFIILYIIANLGLGAFAAWNHNKSNGFLITARVCGMNLNFNCTLVLVLMLRQTINLVRSTRIGRYLPLDEHSVFHQFVGAMIGVYAVFHTIGHIGNAILLSNDSVALLAWRILLTDITTFGLINGTAFITGWILLVILLIMCVLSYPSVRSRIYQVTHLEISRPKTFDFQPGDYMYLQIPDISPYEFHPFTISSAPEMKDRLWLHVRTTGNWTKDLYQYLSRYDPGEECEVEAETPMMTTLQMKRKEQQPNRRKSIIDRLNGLMTNIRRRGTIGSLDGEEIARLKRIKMKIKSVKIRCFLDGPFGTASREALTTEHAILIGAGIGVTPMASILQSIIHQIKRNKRKCPKCTHCWYDDNQENMLKMKKVDFIWINRDQRCFEWFVRVLNNLEVEQSLAGWEEDKFVDLHLYMTSAVKKTHMEGVGLQLALDLVHKKERKDFFTGLKTKTQAGRPDWDKAST</sequence>
<keyword evidence="2" id="KW-0274">FAD</keyword>
<keyword evidence="3" id="KW-0106">Calcium</keyword>
<feature type="transmembrane region" description="Helical" evidence="6">
    <location>
        <begin position="249"/>
        <end position="273"/>
    </location>
</feature>
<reference evidence="9" key="1">
    <citation type="submission" date="2021-03" db="EMBL/GenBank/DDBJ databases">
        <authorList>
            <person name="Bekaert M."/>
        </authorList>
    </citation>
    <scope>NUCLEOTIDE SEQUENCE</scope>
</reference>
<dbReference type="Gene3D" id="2.40.30.10">
    <property type="entry name" value="Translation factors"/>
    <property type="match status" value="1"/>
</dbReference>
<comment type="caution">
    <text evidence="9">The sequence shown here is derived from an EMBL/GenBank/DDBJ whole genome shotgun (WGS) entry which is preliminary data.</text>
</comment>
<keyword evidence="6" id="KW-0472">Membrane</keyword>
<dbReference type="PRINTS" id="PR00450">
    <property type="entry name" value="RECOVERIN"/>
</dbReference>
<evidence type="ECO:0000256" key="1">
    <source>
        <dbReference type="ARBA" id="ARBA00022630"/>
    </source>
</evidence>
<accession>A0A8S3T1Y5</accession>
<dbReference type="GO" id="GO:0043020">
    <property type="term" value="C:NADPH oxidase complex"/>
    <property type="evidence" value="ECO:0007669"/>
    <property type="project" value="TreeGrafter"/>
</dbReference>
<dbReference type="GO" id="GO:0042554">
    <property type="term" value="P:superoxide anion generation"/>
    <property type="evidence" value="ECO:0007669"/>
    <property type="project" value="TreeGrafter"/>
</dbReference>